<evidence type="ECO:0000313" key="3">
    <source>
        <dbReference type="Proteomes" id="UP001524587"/>
    </source>
</evidence>
<sequence length="65" mass="6769">MTLLPFSPLFMLAAVGIAHLAPSTSAPAQPPSPSARMAIADTGWQKLVIQGPAPMLRHPDGPLRA</sequence>
<reference evidence="2 3" key="1">
    <citation type="submission" date="2022-06" db="EMBL/GenBank/DDBJ databases">
        <title>Endosaccharibacter gen. nov., sp. nov., endophytic bacteria isolated from sugarcane.</title>
        <authorList>
            <person name="Pitiwittayakul N."/>
            <person name="Yukphan P."/>
            <person name="Charoenyingcharoen P."/>
            <person name="Tanasupawat S."/>
        </authorList>
    </citation>
    <scope>NUCLEOTIDE SEQUENCE [LARGE SCALE GENOMIC DNA]</scope>
    <source>
        <strain evidence="2 3">KSS8</strain>
    </source>
</reference>
<keyword evidence="3" id="KW-1185">Reference proteome</keyword>
<proteinExistence type="predicted"/>
<organism evidence="2 3">
    <name type="scientific">Endosaccharibacter trunci</name>
    <dbReference type="NCBI Taxonomy" id="2812733"/>
    <lineage>
        <taxon>Bacteria</taxon>
        <taxon>Pseudomonadati</taxon>
        <taxon>Pseudomonadota</taxon>
        <taxon>Alphaproteobacteria</taxon>
        <taxon>Acetobacterales</taxon>
        <taxon>Acetobacteraceae</taxon>
        <taxon>Endosaccharibacter</taxon>
    </lineage>
</organism>
<dbReference type="Proteomes" id="UP001524587">
    <property type="component" value="Unassembled WGS sequence"/>
</dbReference>
<dbReference type="EMBL" id="JAMSKV010000013">
    <property type="protein sequence ID" value="MCQ8279573.1"/>
    <property type="molecule type" value="Genomic_DNA"/>
</dbReference>
<feature type="signal peptide" evidence="1">
    <location>
        <begin position="1"/>
        <end position="28"/>
    </location>
</feature>
<gene>
    <name evidence="2" type="ORF">NFI95_14095</name>
</gene>
<keyword evidence="1" id="KW-0732">Signal</keyword>
<evidence type="ECO:0000256" key="1">
    <source>
        <dbReference type="SAM" id="SignalP"/>
    </source>
</evidence>
<name>A0ABT1WCP0_9PROT</name>
<protein>
    <submittedName>
        <fullName evidence="2">Uncharacterized protein</fullName>
    </submittedName>
</protein>
<evidence type="ECO:0000313" key="2">
    <source>
        <dbReference type="EMBL" id="MCQ8279573.1"/>
    </source>
</evidence>
<accession>A0ABT1WCP0</accession>
<comment type="caution">
    <text evidence="2">The sequence shown here is derived from an EMBL/GenBank/DDBJ whole genome shotgun (WGS) entry which is preliminary data.</text>
</comment>
<dbReference type="RefSeq" id="WP_422865052.1">
    <property type="nucleotide sequence ID" value="NZ_JAMSKV010000013.1"/>
</dbReference>
<feature type="chain" id="PRO_5045839005" evidence="1">
    <location>
        <begin position="29"/>
        <end position="65"/>
    </location>
</feature>